<comment type="caution">
    <text evidence="1">The sequence shown here is derived from an EMBL/GenBank/DDBJ whole genome shotgun (WGS) entry which is preliminary data.</text>
</comment>
<accession>A0A9D4E8P4</accession>
<sequence length="164" mass="18879">MVDLFATRDNHKLPLYVSPINYPAAWAVDARSFAWDQLGTCSYLSPIIIPQIFEKSGWTLARFSLVAKEILVQRPSQSPGRLYRKLHHRSDLLFYRDRLHADPDMFHYTSGRYLTSLRKKRFFSVRASTLVASAMRKSTRTVYELSGSSSLWVFEGILIAQSLC</sequence>
<keyword evidence="2" id="KW-1185">Reference proteome</keyword>
<dbReference type="Proteomes" id="UP000828390">
    <property type="component" value="Unassembled WGS sequence"/>
</dbReference>
<dbReference type="EMBL" id="JAIWYP010000009">
    <property type="protein sequence ID" value="KAH3773732.1"/>
    <property type="molecule type" value="Genomic_DNA"/>
</dbReference>
<organism evidence="1 2">
    <name type="scientific">Dreissena polymorpha</name>
    <name type="common">Zebra mussel</name>
    <name type="synonym">Mytilus polymorpha</name>
    <dbReference type="NCBI Taxonomy" id="45954"/>
    <lineage>
        <taxon>Eukaryota</taxon>
        <taxon>Metazoa</taxon>
        <taxon>Spiralia</taxon>
        <taxon>Lophotrochozoa</taxon>
        <taxon>Mollusca</taxon>
        <taxon>Bivalvia</taxon>
        <taxon>Autobranchia</taxon>
        <taxon>Heteroconchia</taxon>
        <taxon>Euheterodonta</taxon>
        <taxon>Imparidentia</taxon>
        <taxon>Neoheterodontei</taxon>
        <taxon>Myida</taxon>
        <taxon>Dreissenoidea</taxon>
        <taxon>Dreissenidae</taxon>
        <taxon>Dreissena</taxon>
    </lineage>
</organism>
<evidence type="ECO:0000313" key="1">
    <source>
        <dbReference type="EMBL" id="KAH3773732.1"/>
    </source>
</evidence>
<proteinExistence type="predicted"/>
<name>A0A9D4E8P4_DREPO</name>
<reference evidence="1" key="1">
    <citation type="journal article" date="2019" name="bioRxiv">
        <title>The Genome of the Zebra Mussel, Dreissena polymorpha: A Resource for Invasive Species Research.</title>
        <authorList>
            <person name="McCartney M.A."/>
            <person name="Auch B."/>
            <person name="Kono T."/>
            <person name="Mallez S."/>
            <person name="Zhang Y."/>
            <person name="Obille A."/>
            <person name="Becker A."/>
            <person name="Abrahante J.E."/>
            <person name="Garbe J."/>
            <person name="Badalamenti J.P."/>
            <person name="Herman A."/>
            <person name="Mangelson H."/>
            <person name="Liachko I."/>
            <person name="Sullivan S."/>
            <person name="Sone E.D."/>
            <person name="Koren S."/>
            <person name="Silverstein K.A.T."/>
            <person name="Beckman K.B."/>
            <person name="Gohl D.M."/>
        </authorList>
    </citation>
    <scope>NUCLEOTIDE SEQUENCE</scope>
    <source>
        <strain evidence="1">Duluth1</strain>
        <tissue evidence="1">Whole animal</tissue>
    </source>
</reference>
<dbReference type="AlphaFoldDB" id="A0A9D4E8P4"/>
<protein>
    <submittedName>
        <fullName evidence="1">Uncharacterized protein</fullName>
    </submittedName>
</protein>
<gene>
    <name evidence="1" type="ORF">DPMN_175100</name>
</gene>
<reference evidence="1" key="2">
    <citation type="submission" date="2020-11" db="EMBL/GenBank/DDBJ databases">
        <authorList>
            <person name="McCartney M.A."/>
            <person name="Auch B."/>
            <person name="Kono T."/>
            <person name="Mallez S."/>
            <person name="Becker A."/>
            <person name="Gohl D.M."/>
            <person name="Silverstein K.A.T."/>
            <person name="Koren S."/>
            <person name="Bechman K.B."/>
            <person name="Herman A."/>
            <person name="Abrahante J.E."/>
            <person name="Garbe J."/>
        </authorList>
    </citation>
    <scope>NUCLEOTIDE SEQUENCE</scope>
    <source>
        <strain evidence="1">Duluth1</strain>
        <tissue evidence="1">Whole animal</tissue>
    </source>
</reference>
<evidence type="ECO:0000313" key="2">
    <source>
        <dbReference type="Proteomes" id="UP000828390"/>
    </source>
</evidence>